<dbReference type="Pfam" id="PF13966">
    <property type="entry name" value="zf-RVT"/>
    <property type="match status" value="1"/>
</dbReference>
<dbReference type="InterPro" id="IPR026960">
    <property type="entry name" value="RVT-Znf"/>
</dbReference>
<dbReference type="SUPFAM" id="SSF53098">
    <property type="entry name" value="Ribonuclease H-like"/>
    <property type="match status" value="1"/>
</dbReference>
<evidence type="ECO:0000256" key="1">
    <source>
        <dbReference type="SAM" id="MobiDB-lite"/>
    </source>
</evidence>
<evidence type="ECO:0008006" key="6">
    <source>
        <dbReference type="Google" id="ProtNLM"/>
    </source>
</evidence>
<dbReference type="InterPro" id="IPR002156">
    <property type="entry name" value="RNaseH_domain"/>
</dbReference>
<feature type="region of interest" description="Disordered" evidence="1">
    <location>
        <begin position="133"/>
        <end position="154"/>
    </location>
</feature>
<evidence type="ECO:0000259" key="3">
    <source>
        <dbReference type="Pfam" id="PF13966"/>
    </source>
</evidence>
<feature type="domain" description="RNase H type-1" evidence="2">
    <location>
        <begin position="162"/>
        <end position="282"/>
    </location>
</feature>
<organism evidence="4 5">
    <name type="scientific">Linum trigynum</name>
    <dbReference type="NCBI Taxonomy" id="586398"/>
    <lineage>
        <taxon>Eukaryota</taxon>
        <taxon>Viridiplantae</taxon>
        <taxon>Streptophyta</taxon>
        <taxon>Embryophyta</taxon>
        <taxon>Tracheophyta</taxon>
        <taxon>Spermatophyta</taxon>
        <taxon>Magnoliopsida</taxon>
        <taxon>eudicotyledons</taxon>
        <taxon>Gunneridae</taxon>
        <taxon>Pentapetalae</taxon>
        <taxon>rosids</taxon>
        <taxon>fabids</taxon>
        <taxon>Malpighiales</taxon>
        <taxon>Linaceae</taxon>
        <taxon>Linum</taxon>
    </lineage>
</organism>
<proteinExistence type="predicted"/>
<keyword evidence="5" id="KW-1185">Reference proteome</keyword>
<dbReference type="CDD" id="cd06222">
    <property type="entry name" value="RNase_H_like"/>
    <property type="match status" value="1"/>
</dbReference>
<feature type="domain" description="Reverse transcriptase zinc-binding" evidence="3">
    <location>
        <begin position="1"/>
        <end position="54"/>
    </location>
</feature>
<dbReference type="Proteomes" id="UP001497516">
    <property type="component" value="Chromosome 1"/>
</dbReference>
<dbReference type="AlphaFoldDB" id="A0AAV2CDX5"/>
<dbReference type="InterPro" id="IPR044730">
    <property type="entry name" value="RNase_H-like_dom_plant"/>
</dbReference>
<dbReference type="InterPro" id="IPR036397">
    <property type="entry name" value="RNaseH_sf"/>
</dbReference>
<gene>
    <name evidence="4" type="ORF">LTRI10_LOCUS2018</name>
</gene>
<dbReference type="PANTHER" id="PTHR47074:SF11">
    <property type="entry name" value="REVERSE TRANSCRIPTASE-LIKE PROTEIN"/>
    <property type="match status" value="1"/>
</dbReference>
<sequence>MKIFLWRCCRGALATKDNLHSRRCSQSKECSLCAEPVESIHHCLFECPHAAEGWRAEWPSLIVPPRSIEILHWIFAIGQRYPPQSIQKIIFLLWLTWKTRNEFLFKNRALWPPTTVANAQRSFHQWSVCPLKKRSTPPSSQPVPSPELPSPPPSTHDFEIHCDGSFLHDSQETAYGVVVTNRHGQVCNGKAEILQCFSPLEAEAKTLLEGTRLTDSIGGTCLIRSDCFDLVKATKEHSKEWPWRAAAWIGLIKQMCGANPRIRIEFLSRKLNTKADWVAKSCVRNQLPPEWINILDVIAPLL</sequence>
<evidence type="ECO:0000259" key="2">
    <source>
        <dbReference type="Pfam" id="PF13456"/>
    </source>
</evidence>
<protein>
    <recommendedName>
        <fullName evidence="6">Reverse transcriptase zinc-binding domain-containing protein</fullName>
    </recommendedName>
</protein>
<name>A0AAV2CDX5_9ROSI</name>
<dbReference type="InterPro" id="IPR052929">
    <property type="entry name" value="RNase_H-like_EbsB-rel"/>
</dbReference>
<accession>A0AAV2CDX5</accession>
<dbReference type="PANTHER" id="PTHR47074">
    <property type="entry name" value="BNAC02G40300D PROTEIN"/>
    <property type="match status" value="1"/>
</dbReference>
<dbReference type="Pfam" id="PF13456">
    <property type="entry name" value="RVT_3"/>
    <property type="match status" value="1"/>
</dbReference>
<reference evidence="4 5" key="1">
    <citation type="submission" date="2024-04" db="EMBL/GenBank/DDBJ databases">
        <authorList>
            <person name="Fracassetti M."/>
        </authorList>
    </citation>
    <scope>NUCLEOTIDE SEQUENCE [LARGE SCALE GENOMIC DNA]</scope>
</reference>
<feature type="compositionally biased region" description="Pro residues" evidence="1">
    <location>
        <begin position="139"/>
        <end position="154"/>
    </location>
</feature>
<evidence type="ECO:0000313" key="5">
    <source>
        <dbReference type="Proteomes" id="UP001497516"/>
    </source>
</evidence>
<evidence type="ECO:0000313" key="4">
    <source>
        <dbReference type="EMBL" id="CAL1354179.1"/>
    </source>
</evidence>
<dbReference type="GO" id="GO:0003676">
    <property type="term" value="F:nucleic acid binding"/>
    <property type="evidence" value="ECO:0007669"/>
    <property type="project" value="InterPro"/>
</dbReference>
<dbReference type="InterPro" id="IPR012337">
    <property type="entry name" value="RNaseH-like_sf"/>
</dbReference>
<dbReference type="GO" id="GO:0004523">
    <property type="term" value="F:RNA-DNA hybrid ribonuclease activity"/>
    <property type="evidence" value="ECO:0007669"/>
    <property type="project" value="InterPro"/>
</dbReference>
<dbReference type="Gene3D" id="3.30.420.10">
    <property type="entry name" value="Ribonuclease H-like superfamily/Ribonuclease H"/>
    <property type="match status" value="1"/>
</dbReference>
<dbReference type="EMBL" id="OZ034813">
    <property type="protein sequence ID" value="CAL1354179.1"/>
    <property type="molecule type" value="Genomic_DNA"/>
</dbReference>